<dbReference type="Gene3D" id="1.10.30.50">
    <property type="match status" value="1"/>
</dbReference>
<dbReference type="Pfam" id="PF08241">
    <property type="entry name" value="Methyltransf_11"/>
    <property type="match status" value="1"/>
</dbReference>
<keyword evidence="3" id="KW-0378">Hydrolase</keyword>
<sequence>MSSYLDVIAAYDGQADMLAERYEAVSSERMLAEVLPVIPSGSDSKLALDVGAGTGRDAAWLTSLGYSVVAAEPAAGMRLIAAEKHRSHGIRWVSDALPSLDHVHGLGLAYDFVLLSAVWQHVAPADRPRAFRKLATLLKPGGVLVMTLRHGPAPSGMQMHPTSTAEIEGLARAHGLEVLRVATSSDQGGRASVTWDVMALRMPDDGTGALPLVRGIVLSDEKSSTYKLALLRAVARVADYAPAAATPVPDGRDAVEVPLGLVALNWLRMYLPLVRARLPQMPGNVGMERLGFAKDGFAALLALGTAPVELRVGAVFAGEQAHAIASALSRAAHTITKMPATFTRYPNSDMQVFGVSRGRRGGASATVLDLETLRGWGLIEVPGHLWRAMSRFGSWIEPMLVAEWSRLIRVYADRMGLAVAPGAAEAALAWVEPVRTTALGRNVVQRLLGRGQPIECVWTGRPLKPNSFDIDHCLPWSVWPCGDLWNLMPAHTRVNQHEKRDRLPSAAAMANARDRIIGWWEAAYLEDDALRPRFLREAAAALPLNDAVGTTAVYDALDWRRLRLWQDQQVPQWTPANALT</sequence>
<reference evidence="3 4" key="1">
    <citation type="submission" date="2018-04" db="EMBL/GenBank/DDBJ databases">
        <title>Genomic Encyclopedia of Type Strains, Phase III (KMG-III): the genomes of soil and plant-associated and newly described type strains.</title>
        <authorList>
            <person name="Whitman W."/>
        </authorList>
    </citation>
    <scope>NUCLEOTIDE SEQUENCE [LARGE SCALE GENOMIC DNA]</scope>
    <source>
        <strain evidence="3 4">MA-olki</strain>
    </source>
</reference>
<evidence type="ECO:0000313" key="4">
    <source>
        <dbReference type="Proteomes" id="UP000244013"/>
    </source>
</evidence>
<organism evidence="3 4">
    <name type="scientific">Sphingomonas faeni</name>
    <dbReference type="NCBI Taxonomy" id="185950"/>
    <lineage>
        <taxon>Bacteria</taxon>
        <taxon>Pseudomonadati</taxon>
        <taxon>Pseudomonadota</taxon>
        <taxon>Alphaproteobacteria</taxon>
        <taxon>Sphingomonadales</taxon>
        <taxon>Sphingomonadaceae</taxon>
        <taxon>Sphingomonas</taxon>
    </lineage>
</organism>
<accession>A0A2T5UCJ2</accession>
<feature type="domain" description="HNH nuclease" evidence="2">
    <location>
        <begin position="456"/>
        <end position="504"/>
    </location>
</feature>
<name>A0A2T5UCJ2_9SPHN</name>
<dbReference type="Proteomes" id="UP000244013">
    <property type="component" value="Unassembled WGS sequence"/>
</dbReference>
<dbReference type="OrthoDB" id="7348755at2"/>
<comment type="caution">
    <text evidence="3">The sequence shown here is derived from an EMBL/GenBank/DDBJ whole genome shotgun (WGS) entry which is preliminary data.</text>
</comment>
<dbReference type="GO" id="GO:0008757">
    <property type="term" value="F:S-adenosylmethionine-dependent methyltransferase activity"/>
    <property type="evidence" value="ECO:0007669"/>
    <property type="project" value="InterPro"/>
</dbReference>
<dbReference type="Gene3D" id="3.40.50.150">
    <property type="entry name" value="Vaccinia Virus protein VP39"/>
    <property type="match status" value="1"/>
</dbReference>
<dbReference type="CDD" id="cd02440">
    <property type="entry name" value="AdoMet_MTases"/>
    <property type="match status" value="1"/>
</dbReference>
<dbReference type="EMBL" id="QAYE01000001">
    <property type="protein sequence ID" value="PTW49227.1"/>
    <property type="molecule type" value="Genomic_DNA"/>
</dbReference>
<dbReference type="InterPro" id="IPR029063">
    <property type="entry name" value="SAM-dependent_MTases_sf"/>
</dbReference>
<evidence type="ECO:0000259" key="2">
    <source>
        <dbReference type="Pfam" id="PF13395"/>
    </source>
</evidence>
<keyword evidence="3" id="KW-0255">Endonuclease</keyword>
<dbReference type="InterPro" id="IPR003615">
    <property type="entry name" value="HNH_nuc"/>
</dbReference>
<evidence type="ECO:0000259" key="1">
    <source>
        <dbReference type="Pfam" id="PF08241"/>
    </source>
</evidence>
<gene>
    <name evidence="3" type="ORF">C8J25_101735</name>
</gene>
<evidence type="ECO:0000313" key="3">
    <source>
        <dbReference type="EMBL" id="PTW49227.1"/>
    </source>
</evidence>
<dbReference type="Pfam" id="PF13395">
    <property type="entry name" value="HNH_4"/>
    <property type="match status" value="1"/>
</dbReference>
<protein>
    <submittedName>
        <fullName evidence="3">HNH endonuclease</fullName>
    </submittedName>
</protein>
<dbReference type="SUPFAM" id="SSF53335">
    <property type="entry name" value="S-adenosyl-L-methionine-dependent methyltransferases"/>
    <property type="match status" value="1"/>
</dbReference>
<dbReference type="RefSeq" id="WP_107952237.1">
    <property type="nucleotide sequence ID" value="NZ_QAYE01000001.1"/>
</dbReference>
<dbReference type="PANTHER" id="PTHR43861">
    <property type="entry name" value="TRANS-ACONITATE 2-METHYLTRANSFERASE-RELATED"/>
    <property type="match status" value="1"/>
</dbReference>
<keyword evidence="3" id="KW-0540">Nuclease</keyword>
<dbReference type="AlphaFoldDB" id="A0A2T5UCJ2"/>
<proteinExistence type="predicted"/>
<dbReference type="InterPro" id="IPR013216">
    <property type="entry name" value="Methyltransf_11"/>
</dbReference>
<feature type="domain" description="Methyltransferase type 11" evidence="1">
    <location>
        <begin position="48"/>
        <end position="146"/>
    </location>
</feature>
<dbReference type="GeneID" id="91004806"/>
<dbReference type="GO" id="GO:0004519">
    <property type="term" value="F:endonuclease activity"/>
    <property type="evidence" value="ECO:0007669"/>
    <property type="project" value="UniProtKB-KW"/>
</dbReference>